<sequence length="217" mass="23337">MNWTAYVDGYCERLAPGLWGEPLNDLTNLAFLVSALAVWWRADGRRAGRTLAVLVGLVFLASTVFHLLATRWGGAADSGFILVFVLYYAAKFPQVFLGVRPKWSWLAAPAFVVLTAALAALGGGLYLPALIGLAVFAGVLAYARDPYWTHFAVAGAVFALSLAFRTIDRVVCGDFPIGTHFLWHLLNAVVLYVVSNAMIGKEKAPAPNPVRGPSTVG</sequence>
<evidence type="ECO:0008006" key="4">
    <source>
        <dbReference type="Google" id="ProtNLM"/>
    </source>
</evidence>
<dbReference type="KEGG" id="acab:QRX50_08685"/>
<feature type="transmembrane region" description="Helical" evidence="1">
    <location>
        <begin position="51"/>
        <end position="68"/>
    </location>
</feature>
<dbReference type="RefSeq" id="WP_285971439.1">
    <property type="nucleotide sequence ID" value="NZ_CP127294.1"/>
</dbReference>
<feature type="transmembrane region" description="Helical" evidence="1">
    <location>
        <begin position="111"/>
        <end position="141"/>
    </location>
</feature>
<protein>
    <recommendedName>
        <fullName evidence="4">Ceramidase</fullName>
    </recommendedName>
</protein>
<feature type="transmembrane region" description="Helical" evidence="1">
    <location>
        <begin position="179"/>
        <end position="199"/>
    </location>
</feature>
<feature type="transmembrane region" description="Helical" evidence="1">
    <location>
        <begin position="147"/>
        <end position="167"/>
    </location>
</feature>
<evidence type="ECO:0000313" key="3">
    <source>
        <dbReference type="Proteomes" id="UP001236014"/>
    </source>
</evidence>
<feature type="transmembrane region" description="Helical" evidence="1">
    <location>
        <begin position="80"/>
        <end position="99"/>
    </location>
</feature>
<keyword evidence="1" id="KW-0812">Transmembrane</keyword>
<evidence type="ECO:0000313" key="2">
    <source>
        <dbReference type="EMBL" id="WIX80823.1"/>
    </source>
</evidence>
<dbReference type="AlphaFoldDB" id="A0A9Y2ILJ0"/>
<keyword evidence="3" id="KW-1185">Reference proteome</keyword>
<keyword evidence="1" id="KW-1133">Transmembrane helix</keyword>
<name>A0A9Y2ILJ0_9PSEU</name>
<reference evidence="2 3" key="1">
    <citation type="submission" date="2023-06" db="EMBL/GenBank/DDBJ databases">
        <authorList>
            <person name="Oyuntsetseg B."/>
            <person name="Kim S.B."/>
        </authorList>
    </citation>
    <scope>NUCLEOTIDE SEQUENCE [LARGE SCALE GENOMIC DNA]</scope>
    <source>
        <strain evidence="2 3">2-15</strain>
    </source>
</reference>
<organism evidence="2 3">
    <name type="scientific">Amycolatopsis carbonis</name>
    <dbReference type="NCBI Taxonomy" id="715471"/>
    <lineage>
        <taxon>Bacteria</taxon>
        <taxon>Bacillati</taxon>
        <taxon>Actinomycetota</taxon>
        <taxon>Actinomycetes</taxon>
        <taxon>Pseudonocardiales</taxon>
        <taxon>Pseudonocardiaceae</taxon>
        <taxon>Amycolatopsis</taxon>
    </lineage>
</organism>
<dbReference type="EMBL" id="CP127294">
    <property type="protein sequence ID" value="WIX80823.1"/>
    <property type="molecule type" value="Genomic_DNA"/>
</dbReference>
<gene>
    <name evidence="2" type="ORF">QRX50_08685</name>
</gene>
<accession>A0A9Y2ILJ0</accession>
<dbReference type="Proteomes" id="UP001236014">
    <property type="component" value="Chromosome"/>
</dbReference>
<proteinExistence type="predicted"/>
<evidence type="ECO:0000256" key="1">
    <source>
        <dbReference type="SAM" id="Phobius"/>
    </source>
</evidence>
<keyword evidence="1" id="KW-0472">Membrane</keyword>